<gene>
    <name evidence="1" type="ORF">SAMN04488568_101280</name>
</gene>
<protein>
    <submittedName>
        <fullName evidence="1">Uncharacterized protein</fullName>
    </submittedName>
</protein>
<dbReference type="RefSeq" id="WP_143023994.1">
    <property type="nucleotide sequence ID" value="NZ_FNHG01000001.1"/>
</dbReference>
<name>A0A1G9M0W2_9PROT</name>
<dbReference type="STRING" id="144026.SAMN04488568_101280"/>
<dbReference type="Proteomes" id="UP000199759">
    <property type="component" value="Unassembled WGS sequence"/>
</dbReference>
<dbReference type="EMBL" id="FNHG01000001">
    <property type="protein sequence ID" value="SDL67763.1"/>
    <property type="molecule type" value="Genomic_DNA"/>
</dbReference>
<dbReference type="AlphaFoldDB" id="A0A1G9M0W2"/>
<sequence>MSRSDMLWSGAVLTLIVLSGLSFLPIGLAPPLRAAPAPVVEPGPLDPAPWANWLEARMQPPTAVPIRQTAPVDDLAGYTLVGLVEVDGRMLAMIAGQGGTRSLAVGGTLDGYEAMAIEADHIRLVRDGNEITLRLDR</sequence>
<proteinExistence type="predicted"/>
<organism evidence="1 2">
    <name type="scientific">Maricaulis salignorans</name>
    <dbReference type="NCBI Taxonomy" id="144026"/>
    <lineage>
        <taxon>Bacteria</taxon>
        <taxon>Pseudomonadati</taxon>
        <taxon>Pseudomonadota</taxon>
        <taxon>Alphaproteobacteria</taxon>
        <taxon>Maricaulales</taxon>
        <taxon>Maricaulaceae</taxon>
        <taxon>Maricaulis</taxon>
    </lineage>
</organism>
<evidence type="ECO:0000313" key="1">
    <source>
        <dbReference type="EMBL" id="SDL67763.1"/>
    </source>
</evidence>
<keyword evidence="2" id="KW-1185">Reference proteome</keyword>
<accession>A0A1G9M0W2</accession>
<evidence type="ECO:0000313" key="2">
    <source>
        <dbReference type="Proteomes" id="UP000199759"/>
    </source>
</evidence>
<reference evidence="1 2" key="1">
    <citation type="submission" date="2016-10" db="EMBL/GenBank/DDBJ databases">
        <authorList>
            <person name="de Groot N.N."/>
        </authorList>
    </citation>
    <scope>NUCLEOTIDE SEQUENCE [LARGE SCALE GENOMIC DNA]</scope>
    <source>
        <strain evidence="1 2">DSM 16077</strain>
    </source>
</reference>